<dbReference type="KEGG" id="scor:J3U87_27945"/>
<dbReference type="EMBL" id="CP071793">
    <property type="protein sequence ID" value="QTD49436.1"/>
    <property type="molecule type" value="Genomic_DNA"/>
</dbReference>
<gene>
    <name evidence="2" type="ORF">J3U87_27945</name>
</gene>
<dbReference type="Gene3D" id="3.40.50.150">
    <property type="entry name" value="Vaccinia Virus protein VP39"/>
    <property type="match status" value="1"/>
</dbReference>
<dbReference type="RefSeq" id="WP_237379070.1">
    <property type="nucleotide sequence ID" value="NZ_CP071793.1"/>
</dbReference>
<evidence type="ECO:0000259" key="1">
    <source>
        <dbReference type="Pfam" id="PF08241"/>
    </source>
</evidence>
<keyword evidence="3" id="KW-1185">Reference proteome</keyword>
<sequence length="229" mass="26163">MSHLENSVIPSPSPSRFAQSLCMDLKQAETPTLGFRSKDHLSPTWREDAPRMIANLVEEFAAIYEHILDLRCGDGLLGAELHRRGFHRITGLHDDEPELRLAQARNHYQNLVHSKLKAPLPFLPLSFDIVTYTHLDQGRFYKSLLSHICRLIRPGGHLILTLTEAVYQYAPFQNFIKELLLGGNWTWAFISVPHPYRSGPERARDALVARYLVFEILDHSGMSKKGRTL</sequence>
<accession>A0A8A4THN3</accession>
<keyword evidence="2" id="KW-0808">Transferase</keyword>
<name>A0A8A4THN3_SULCO</name>
<dbReference type="InterPro" id="IPR029063">
    <property type="entry name" value="SAM-dependent_MTases_sf"/>
</dbReference>
<dbReference type="AlphaFoldDB" id="A0A8A4THN3"/>
<dbReference type="SUPFAM" id="SSF53335">
    <property type="entry name" value="S-adenosyl-L-methionine-dependent methyltransferases"/>
    <property type="match status" value="1"/>
</dbReference>
<evidence type="ECO:0000313" key="2">
    <source>
        <dbReference type="EMBL" id="QTD49436.1"/>
    </source>
</evidence>
<proteinExistence type="predicted"/>
<feature type="domain" description="Methyltransferase type 11" evidence="1">
    <location>
        <begin position="68"/>
        <end position="160"/>
    </location>
</feature>
<dbReference type="GO" id="GO:0032259">
    <property type="term" value="P:methylation"/>
    <property type="evidence" value="ECO:0007669"/>
    <property type="project" value="UniProtKB-KW"/>
</dbReference>
<dbReference type="Pfam" id="PF08241">
    <property type="entry name" value="Methyltransf_11"/>
    <property type="match status" value="1"/>
</dbReference>
<dbReference type="Proteomes" id="UP000663929">
    <property type="component" value="Chromosome"/>
</dbReference>
<organism evidence="2 3">
    <name type="scientific">Sulfidibacter corallicola</name>
    <dbReference type="NCBI Taxonomy" id="2818388"/>
    <lineage>
        <taxon>Bacteria</taxon>
        <taxon>Pseudomonadati</taxon>
        <taxon>Acidobacteriota</taxon>
        <taxon>Holophagae</taxon>
        <taxon>Acanthopleuribacterales</taxon>
        <taxon>Acanthopleuribacteraceae</taxon>
        <taxon>Sulfidibacter</taxon>
    </lineage>
</organism>
<dbReference type="InterPro" id="IPR013216">
    <property type="entry name" value="Methyltransf_11"/>
</dbReference>
<protein>
    <submittedName>
        <fullName evidence="2">Class I SAM-dependent methyltransferase</fullName>
    </submittedName>
</protein>
<reference evidence="2" key="1">
    <citation type="submission" date="2021-03" db="EMBL/GenBank/DDBJ databases">
        <title>Acanthopleuribacteraceae sp. M133.</title>
        <authorList>
            <person name="Wang G."/>
        </authorList>
    </citation>
    <scope>NUCLEOTIDE SEQUENCE</scope>
    <source>
        <strain evidence="2">M133</strain>
    </source>
</reference>
<dbReference type="CDD" id="cd02440">
    <property type="entry name" value="AdoMet_MTases"/>
    <property type="match status" value="1"/>
</dbReference>
<evidence type="ECO:0000313" key="3">
    <source>
        <dbReference type="Proteomes" id="UP000663929"/>
    </source>
</evidence>
<keyword evidence="2" id="KW-0489">Methyltransferase</keyword>
<dbReference type="GO" id="GO:0008757">
    <property type="term" value="F:S-adenosylmethionine-dependent methyltransferase activity"/>
    <property type="evidence" value="ECO:0007669"/>
    <property type="project" value="InterPro"/>
</dbReference>